<dbReference type="Proteomes" id="UP000193380">
    <property type="component" value="Unassembled WGS sequence"/>
</dbReference>
<dbReference type="InterPro" id="IPR040643">
    <property type="entry name" value="MLVIN_C"/>
</dbReference>
<reference evidence="8" key="1">
    <citation type="journal article" date="2014" name="Nat. Commun.">
        <title>The rainbow trout genome provides novel insights into evolution after whole-genome duplication in vertebrates.</title>
        <authorList>
            <person name="Berthelot C."/>
            <person name="Brunet F."/>
            <person name="Chalopin D."/>
            <person name="Juanchich A."/>
            <person name="Bernard M."/>
            <person name="Noel B."/>
            <person name="Bento P."/>
            <person name="Da Silva C."/>
            <person name="Labadie K."/>
            <person name="Alberti A."/>
            <person name="Aury J.M."/>
            <person name="Louis A."/>
            <person name="Dehais P."/>
            <person name="Bardou P."/>
            <person name="Montfort J."/>
            <person name="Klopp C."/>
            <person name="Cabau C."/>
            <person name="Gaspin C."/>
            <person name="Thorgaard G.H."/>
            <person name="Boussaha M."/>
            <person name="Quillet E."/>
            <person name="Guyomard R."/>
            <person name="Galiana D."/>
            <person name="Bobe J."/>
            <person name="Volff J.N."/>
            <person name="Genet C."/>
            <person name="Wincker P."/>
            <person name="Jaillon O."/>
            <person name="Roest Crollius H."/>
            <person name="Guiguen Y."/>
        </authorList>
    </citation>
    <scope>NUCLEOTIDE SEQUENCE [LARGE SCALE GENOMIC DNA]</scope>
</reference>
<keyword evidence="2" id="KW-0548">Nucleotidyltransferase</keyword>
<gene>
    <name evidence="8" type="ORF">GSONMT00001203001</name>
</gene>
<dbReference type="GO" id="GO:0016787">
    <property type="term" value="F:hydrolase activity"/>
    <property type="evidence" value="ECO:0007669"/>
    <property type="project" value="UniProtKB-KW"/>
</dbReference>
<dbReference type="GO" id="GO:0004519">
    <property type="term" value="F:endonuclease activity"/>
    <property type="evidence" value="ECO:0007669"/>
    <property type="project" value="UniProtKB-KW"/>
</dbReference>
<keyword evidence="5" id="KW-0378">Hydrolase</keyword>
<dbReference type="GO" id="GO:0016779">
    <property type="term" value="F:nucleotidyltransferase activity"/>
    <property type="evidence" value="ECO:0007669"/>
    <property type="project" value="UniProtKB-KW"/>
</dbReference>
<feature type="region of interest" description="Disordered" evidence="6">
    <location>
        <begin position="77"/>
        <end position="96"/>
    </location>
</feature>
<keyword evidence="1" id="KW-0808">Transferase</keyword>
<proteinExistence type="predicted"/>
<dbReference type="Pfam" id="PF18697">
    <property type="entry name" value="MLVIN_C"/>
    <property type="match status" value="1"/>
</dbReference>
<reference evidence="8" key="2">
    <citation type="submission" date="2014-03" db="EMBL/GenBank/DDBJ databases">
        <authorList>
            <person name="Genoscope - CEA"/>
        </authorList>
    </citation>
    <scope>NUCLEOTIDE SEQUENCE</scope>
</reference>
<evidence type="ECO:0000313" key="9">
    <source>
        <dbReference type="Proteomes" id="UP000193380"/>
    </source>
</evidence>
<evidence type="ECO:0000256" key="1">
    <source>
        <dbReference type="ARBA" id="ARBA00022679"/>
    </source>
</evidence>
<keyword evidence="3" id="KW-0540">Nuclease</keyword>
<protein>
    <recommendedName>
        <fullName evidence="7">Murine leukemia virus integrase C-terminal domain-containing protein</fullName>
    </recommendedName>
</protein>
<dbReference type="AlphaFoldDB" id="A0A060XYU0"/>
<dbReference type="STRING" id="8022.A0A060XYU0"/>
<evidence type="ECO:0000313" key="8">
    <source>
        <dbReference type="EMBL" id="CDQ82105.1"/>
    </source>
</evidence>
<dbReference type="Gene3D" id="2.30.30.850">
    <property type="match status" value="1"/>
</dbReference>
<organism evidence="8 9">
    <name type="scientific">Oncorhynchus mykiss</name>
    <name type="common">Rainbow trout</name>
    <name type="synonym">Salmo gairdneri</name>
    <dbReference type="NCBI Taxonomy" id="8022"/>
    <lineage>
        <taxon>Eukaryota</taxon>
        <taxon>Metazoa</taxon>
        <taxon>Chordata</taxon>
        <taxon>Craniata</taxon>
        <taxon>Vertebrata</taxon>
        <taxon>Euteleostomi</taxon>
        <taxon>Actinopterygii</taxon>
        <taxon>Neopterygii</taxon>
        <taxon>Teleostei</taxon>
        <taxon>Protacanthopterygii</taxon>
        <taxon>Salmoniformes</taxon>
        <taxon>Salmonidae</taxon>
        <taxon>Salmoninae</taxon>
        <taxon>Oncorhynchus</taxon>
    </lineage>
</organism>
<accession>A0A060XYU0</accession>
<sequence>MVSYCTALNNVLKAIFPRVKAALPQPLVGILHKLQPGDWVVVKDLRRKHWNQQRWTGPYQVMLITPTAVHPSHYSCHMDSDSRTTGPGKTTWYGLD</sequence>
<keyword evidence="4" id="KW-0255">Endonuclease</keyword>
<evidence type="ECO:0000256" key="3">
    <source>
        <dbReference type="ARBA" id="ARBA00022722"/>
    </source>
</evidence>
<name>A0A060XYU0_ONCMY</name>
<feature type="domain" description="Murine leukemia virus integrase C-terminal" evidence="7">
    <location>
        <begin position="32"/>
        <end position="69"/>
    </location>
</feature>
<evidence type="ECO:0000259" key="7">
    <source>
        <dbReference type="Pfam" id="PF18697"/>
    </source>
</evidence>
<evidence type="ECO:0000256" key="2">
    <source>
        <dbReference type="ARBA" id="ARBA00022695"/>
    </source>
</evidence>
<dbReference type="PaxDb" id="8022-A0A060XYU0"/>
<evidence type="ECO:0000256" key="5">
    <source>
        <dbReference type="ARBA" id="ARBA00022801"/>
    </source>
</evidence>
<evidence type="ECO:0000256" key="4">
    <source>
        <dbReference type="ARBA" id="ARBA00022759"/>
    </source>
</evidence>
<dbReference type="EMBL" id="FR905908">
    <property type="protein sequence ID" value="CDQ82105.1"/>
    <property type="molecule type" value="Genomic_DNA"/>
</dbReference>
<evidence type="ECO:0000256" key="6">
    <source>
        <dbReference type="SAM" id="MobiDB-lite"/>
    </source>
</evidence>